<evidence type="ECO:0000313" key="11">
    <source>
        <dbReference type="Proteomes" id="UP001431783"/>
    </source>
</evidence>
<keyword evidence="5" id="KW-0399">Innate immunity</keyword>
<evidence type="ECO:0000256" key="5">
    <source>
        <dbReference type="ARBA" id="ARBA00022588"/>
    </source>
</evidence>
<feature type="chain" id="PRO_5043721634" description="Attacin C-terminal domain-containing protein" evidence="8">
    <location>
        <begin position="20"/>
        <end position="169"/>
    </location>
</feature>
<evidence type="ECO:0000256" key="8">
    <source>
        <dbReference type="SAM" id="SignalP"/>
    </source>
</evidence>
<dbReference type="Proteomes" id="UP001431783">
    <property type="component" value="Unassembled WGS sequence"/>
</dbReference>
<sequence>MKTIVSLLGALCLIAIVQGYYVAEDEFGENYVMVPLPLSRQRRQTSVGIGRGMGGGTQVTLGHQGTIFQNDKHLVTGGGFASKQFRPVGPTTVGGNLGYQHIPSGSGINIGAQNTRHFGTDLQATGNVNLWRQGNSRLDASGSYGRHYGGPWGTGRPNWGVGLNFNHRF</sequence>
<feature type="signal peptide" evidence="8">
    <location>
        <begin position="1"/>
        <end position="19"/>
    </location>
</feature>
<dbReference type="AlphaFoldDB" id="A0AAW1TIY1"/>
<comment type="similarity">
    <text evidence="2">Belongs to the attacin/sarcotoxin-2 family.</text>
</comment>
<feature type="domain" description="Attacin C-terminal" evidence="9">
    <location>
        <begin position="55"/>
        <end position="169"/>
    </location>
</feature>
<evidence type="ECO:0000256" key="3">
    <source>
        <dbReference type="ARBA" id="ARBA00022525"/>
    </source>
</evidence>
<evidence type="ECO:0000313" key="10">
    <source>
        <dbReference type="EMBL" id="KAK9870777.1"/>
    </source>
</evidence>
<comment type="subcellular location">
    <subcellularLocation>
        <location evidence="1">Secreted</location>
    </subcellularLocation>
</comment>
<evidence type="ECO:0000256" key="4">
    <source>
        <dbReference type="ARBA" id="ARBA00022529"/>
    </source>
</evidence>
<evidence type="ECO:0000256" key="1">
    <source>
        <dbReference type="ARBA" id="ARBA00004613"/>
    </source>
</evidence>
<keyword evidence="3" id="KW-0964">Secreted</keyword>
<dbReference type="GO" id="GO:0045087">
    <property type="term" value="P:innate immune response"/>
    <property type="evidence" value="ECO:0007669"/>
    <property type="project" value="UniProtKB-KW"/>
</dbReference>
<protein>
    <recommendedName>
        <fullName evidence="9">Attacin C-terminal domain-containing protein</fullName>
    </recommendedName>
</protein>
<evidence type="ECO:0000256" key="7">
    <source>
        <dbReference type="ARBA" id="ARBA00023022"/>
    </source>
</evidence>
<dbReference type="GO" id="GO:0042742">
    <property type="term" value="P:defense response to bacterium"/>
    <property type="evidence" value="ECO:0007669"/>
    <property type="project" value="UniProtKB-KW"/>
</dbReference>
<proteinExistence type="inferred from homology"/>
<comment type="caution">
    <text evidence="10">The sequence shown here is derived from an EMBL/GenBank/DDBJ whole genome shotgun (WGS) entry which is preliminary data.</text>
</comment>
<keyword evidence="8" id="KW-0732">Signal</keyword>
<keyword evidence="6" id="KW-0391">Immunity</keyword>
<keyword evidence="7" id="KW-0044">Antibiotic</keyword>
<dbReference type="GO" id="GO:0005576">
    <property type="term" value="C:extracellular region"/>
    <property type="evidence" value="ECO:0007669"/>
    <property type="project" value="UniProtKB-SubCell"/>
</dbReference>
<organism evidence="10 11">
    <name type="scientific">Henosepilachna vigintioctopunctata</name>
    <dbReference type="NCBI Taxonomy" id="420089"/>
    <lineage>
        <taxon>Eukaryota</taxon>
        <taxon>Metazoa</taxon>
        <taxon>Ecdysozoa</taxon>
        <taxon>Arthropoda</taxon>
        <taxon>Hexapoda</taxon>
        <taxon>Insecta</taxon>
        <taxon>Pterygota</taxon>
        <taxon>Neoptera</taxon>
        <taxon>Endopterygota</taxon>
        <taxon>Coleoptera</taxon>
        <taxon>Polyphaga</taxon>
        <taxon>Cucujiformia</taxon>
        <taxon>Coccinelloidea</taxon>
        <taxon>Coccinellidae</taxon>
        <taxon>Epilachninae</taxon>
        <taxon>Epilachnini</taxon>
        <taxon>Henosepilachna</taxon>
    </lineage>
</organism>
<name>A0AAW1TIY1_9CUCU</name>
<evidence type="ECO:0000256" key="2">
    <source>
        <dbReference type="ARBA" id="ARBA00007550"/>
    </source>
</evidence>
<evidence type="ECO:0000256" key="6">
    <source>
        <dbReference type="ARBA" id="ARBA00022859"/>
    </source>
</evidence>
<accession>A0AAW1TIY1</accession>
<dbReference type="Pfam" id="PF03769">
    <property type="entry name" value="Attacin_C"/>
    <property type="match status" value="1"/>
</dbReference>
<reference evidence="10 11" key="1">
    <citation type="submission" date="2023-03" db="EMBL/GenBank/DDBJ databases">
        <title>Genome insight into feeding habits of ladybird beetles.</title>
        <authorList>
            <person name="Li H.-S."/>
            <person name="Huang Y.-H."/>
            <person name="Pang H."/>
        </authorList>
    </citation>
    <scope>NUCLEOTIDE SEQUENCE [LARGE SCALE GENOMIC DNA]</scope>
    <source>
        <strain evidence="10">SYSU_2023b</strain>
        <tissue evidence="10">Whole body</tissue>
    </source>
</reference>
<gene>
    <name evidence="10" type="ORF">WA026_009738</name>
</gene>
<keyword evidence="4" id="KW-0929">Antimicrobial</keyword>
<dbReference type="InterPro" id="IPR005521">
    <property type="entry name" value="Attacin_C"/>
</dbReference>
<keyword evidence="11" id="KW-1185">Reference proteome</keyword>
<dbReference type="EMBL" id="JARQZJ010000004">
    <property type="protein sequence ID" value="KAK9870777.1"/>
    <property type="molecule type" value="Genomic_DNA"/>
</dbReference>
<evidence type="ECO:0000259" key="9">
    <source>
        <dbReference type="Pfam" id="PF03769"/>
    </source>
</evidence>